<dbReference type="InterPro" id="IPR029058">
    <property type="entry name" value="AB_hydrolase_fold"/>
</dbReference>
<protein>
    <recommendedName>
        <fullName evidence="5">AB hydrolase-1 domain-containing protein</fullName>
    </recommendedName>
</protein>
<dbReference type="PANTHER" id="PTHR43248:SF2">
    <property type="entry name" value="PROLYL AMINOPEPTIDASE"/>
    <property type="match status" value="1"/>
</dbReference>
<evidence type="ECO:0000313" key="4">
    <source>
        <dbReference type="Proteomes" id="UP001302812"/>
    </source>
</evidence>
<evidence type="ECO:0000313" key="3">
    <source>
        <dbReference type="EMBL" id="KAK4111817.1"/>
    </source>
</evidence>
<evidence type="ECO:0000256" key="2">
    <source>
        <dbReference type="ARBA" id="ARBA00022801"/>
    </source>
</evidence>
<dbReference type="EMBL" id="MU853344">
    <property type="protein sequence ID" value="KAK4111817.1"/>
    <property type="molecule type" value="Genomic_DNA"/>
</dbReference>
<accession>A0AAN6YR41</accession>
<dbReference type="GO" id="GO:0016787">
    <property type="term" value="F:hydrolase activity"/>
    <property type="evidence" value="ECO:0007669"/>
    <property type="project" value="UniProtKB-KW"/>
</dbReference>
<comment type="similarity">
    <text evidence="1">Belongs to the peptidase S33 family.</text>
</comment>
<evidence type="ECO:0008006" key="5">
    <source>
        <dbReference type="Google" id="ProtNLM"/>
    </source>
</evidence>
<dbReference type="SUPFAM" id="SSF53474">
    <property type="entry name" value="alpha/beta-Hydrolases"/>
    <property type="match status" value="1"/>
</dbReference>
<name>A0AAN6YR41_9PEZI</name>
<dbReference type="InterPro" id="IPR051601">
    <property type="entry name" value="Serine_prot/Carboxylest_S33"/>
</dbReference>
<proteinExistence type="inferred from homology"/>
<keyword evidence="2" id="KW-0378">Hydrolase</keyword>
<evidence type="ECO:0000256" key="1">
    <source>
        <dbReference type="ARBA" id="ARBA00010088"/>
    </source>
</evidence>
<reference evidence="3" key="1">
    <citation type="journal article" date="2023" name="Mol. Phylogenet. Evol.">
        <title>Genome-scale phylogeny and comparative genomics of the fungal order Sordariales.</title>
        <authorList>
            <person name="Hensen N."/>
            <person name="Bonometti L."/>
            <person name="Westerberg I."/>
            <person name="Brannstrom I.O."/>
            <person name="Guillou S."/>
            <person name="Cros-Aarteil S."/>
            <person name="Calhoun S."/>
            <person name="Haridas S."/>
            <person name="Kuo A."/>
            <person name="Mondo S."/>
            <person name="Pangilinan J."/>
            <person name="Riley R."/>
            <person name="LaButti K."/>
            <person name="Andreopoulos B."/>
            <person name="Lipzen A."/>
            <person name="Chen C."/>
            <person name="Yan M."/>
            <person name="Daum C."/>
            <person name="Ng V."/>
            <person name="Clum A."/>
            <person name="Steindorff A."/>
            <person name="Ohm R.A."/>
            <person name="Martin F."/>
            <person name="Silar P."/>
            <person name="Natvig D.O."/>
            <person name="Lalanne C."/>
            <person name="Gautier V."/>
            <person name="Ament-Velasquez S.L."/>
            <person name="Kruys A."/>
            <person name="Hutchinson M.I."/>
            <person name="Powell A.J."/>
            <person name="Barry K."/>
            <person name="Miller A.N."/>
            <person name="Grigoriev I.V."/>
            <person name="Debuchy R."/>
            <person name="Gladieux P."/>
            <person name="Hiltunen Thoren M."/>
            <person name="Johannesson H."/>
        </authorList>
    </citation>
    <scope>NUCLEOTIDE SEQUENCE</scope>
    <source>
        <strain evidence="3">CBS 508.74</strain>
    </source>
</reference>
<keyword evidence="4" id="KW-1185">Reference proteome</keyword>
<reference evidence="3" key="2">
    <citation type="submission" date="2023-05" db="EMBL/GenBank/DDBJ databases">
        <authorList>
            <consortium name="Lawrence Berkeley National Laboratory"/>
            <person name="Steindorff A."/>
            <person name="Hensen N."/>
            <person name="Bonometti L."/>
            <person name="Westerberg I."/>
            <person name="Brannstrom I.O."/>
            <person name="Guillou S."/>
            <person name="Cros-Aarteil S."/>
            <person name="Calhoun S."/>
            <person name="Haridas S."/>
            <person name="Kuo A."/>
            <person name="Mondo S."/>
            <person name="Pangilinan J."/>
            <person name="Riley R."/>
            <person name="Labutti K."/>
            <person name="Andreopoulos B."/>
            <person name="Lipzen A."/>
            <person name="Chen C."/>
            <person name="Yanf M."/>
            <person name="Daum C."/>
            <person name="Ng V."/>
            <person name="Clum A."/>
            <person name="Ohm R."/>
            <person name="Martin F."/>
            <person name="Silar P."/>
            <person name="Natvig D."/>
            <person name="Lalanne C."/>
            <person name="Gautier V."/>
            <person name="Ament-Velasquez S.L."/>
            <person name="Kruys A."/>
            <person name="Hutchinson M.I."/>
            <person name="Powell A.J."/>
            <person name="Barry K."/>
            <person name="Miller A.N."/>
            <person name="Grigoriev I.V."/>
            <person name="Debuchy R."/>
            <person name="Gladieux P."/>
            <person name="Thoren M.H."/>
            <person name="Johannesson H."/>
        </authorList>
    </citation>
    <scope>NUCLEOTIDE SEQUENCE</scope>
    <source>
        <strain evidence="3">CBS 508.74</strain>
    </source>
</reference>
<organism evidence="3 4">
    <name type="scientific">Canariomyces notabilis</name>
    <dbReference type="NCBI Taxonomy" id="2074819"/>
    <lineage>
        <taxon>Eukaryota</taxon>
        <taxon>Fungi</taxon>
        <taxon>Dikarya</taxon>
        <taxon>Ascomycota</taxon>
        <taxon>Pezizomycotina</taxon>
        <taxon>Sordariomycetes</taxon>
        <taxon>Sordariomycetidae</taxon>
        <taxon>Sordariales</taxon>
        <taxon>Chaetomiaceae</taxon>
        <taxon>Canariomyces</taxon>
    </lineage>
</organism>
<dbReference type="AlphaFoldDB" id="A0AAN6YR41"/>
<dbReference type="Gene3D" id="3.40.50.1820">
    <property type="entry name" value="alpha/beta hydrolase"/>
    <property type="match status" value="1"/>
</dbReference>
<dbReference type="Proteomes" id="UP001302812">
    <property type="component" value="Unassembled WGS sequence"/>
</dbReference>
<dbReference type="GeneID" id="89943334"/>
<dbReference type="RefSeq" id="XP_064669387.1">
    <property type="nucleotide sequence ID" value="XM_064819208.1"/>
</dbReference>
<comment type="caution">
    <text evidence="3">The sequence shown here is derived from an EMBL/GenBank/DDBJ whole genome shotgun (WGS) entry which is preliminary data.</text>
</comment>
<gene>
    <name evidence="3" type="ORF">N656DRAFT_845660</name>
</gene>
<sequence length="498" mass="56808">MSAGVEDDASRIYPACLLRSGEWISISSPSSTQQDWFRATWMTFRVPTDYRNPAAGSLLLFGRSVEKIETRQIGTGTGPANDTSTQKPYLVYLRDWPGLSSPDIWTHPLTAVALDRGYQVLCLDYRGTGHFQLTPDQLFALGNPRRQANLLRLFRPDRIVRDLEAVRLCLTAEFDEDNKAWSLFGQSNGALVAISYLSWKPEVLREVFLMGDFGVIGRSADEVYAAAAMDLSFRNGLFYTMYPEDVHHMRRIAEHIDKSADRGRIPLPSRGKLTVQLFLSLGFAFSRPGGFEKVHDLVRRLISDLDGFDCLSMHSLFAFEYEFISLFPNLVSALLPEATYNYSNGMISNWAAHRRLLTIPNYGWVRNASFFLWSWGKDQPIYFSGEKMVFPFHLHTIPKLKPFLQAAEILALNWDWDDLYDLEQLKGNQVPVYAARCWDETYMSFGPSREPHRDDEELPNIGCLVECHCPPGMELEDVIRQLFKLRDANAMTDAEAEH</sequence>
<dbReference type="PANTHER" id="PTHR43248">
    <property type="entry name" value="2-SUCCINYL-6-HYDROXY-2,4-CYCLOHEXADIENE-1-CARBOXYLATE SYNTHASE"/>
    <property type="match status" value="1"/>
</dbReference>